<dbReference type="EMBL" id="EU493696">
    <property type="protein sequence ID" value="ACC94686.1"/>
    <property type="molecule type" value="Genomic_DNA"/>
</dbReference>
<evidence type="ECO:0000256" key="2">
    <source>
        <dbReference type="ARBA" id="ARBA00008892"/>
    </source>
</evidence>
<organism evidence="15">
    <name type="scientific">Hydrellia tritici</name>
    <dbReference type="NCBI Taxonomy" id="504561"/>
    <lineage>
        <taxon>Eukaryota</taxon>
        <taxon>Metazoa</taxon>
        <taxon>Ecdysozoa</taxon>
        <taxon>Arthropoda</taxon>
        <taxon>Hexapoda</taxon>
        <taxon>Insecta</taxon>
        <taxon>Pterygota</taxon>
        <taxon>Neoptera</taxon>
        <taxon>Endopterygota</taxon>
        <taxon>Diptera</taxon>
        <taxon>Brachycera</taxon>
        <taxon>Muscomorpha</taxon>
        <taxon>Ephydroidea</taxon>
        <taxon>Ephydridae</taxon>
        <taxon>Hydrelliinae</taxon>
        <taxon>Hydrellia</taxon>
    </lineage>
</organism>
<evidence type="ECO:0000256" key="6">
    <source>
        <dbReference type="ARBA" id="ARBA00022692"/>
    </source>
</evidence>
<name>B2L9C5_9MUSC</name>
<dbReference type="GO" id="GO:0015078">
    <property type="term" value="F:proton transmembrane transporter activity"/>
    <property type="evidence" value="ECO:0007669"/>
    <property type="project" value="InterPro"/>
</dbReference>
<geneLocation type="mitochondrion" evidence="15"/>
<comment type="subcellular location">
    <subcellularLocation>
        <location evidence="1 13">Mitochondrion membrane</location>
        <topology evidence="1 13">Single-pass membrane protein</topology>
    </subcellularLocation>
</comment>
<dbReference type="Pfam" id="PF00895">
    <property type="entry name" value="ATP-synt_8"/>
    <property type="match status" value="1"/>
</dbReference>
<dbReference type="GO" id="GO:0031966">
    <property type="term" value="C:mitochondrial membrane"/>
    <property type="evidence" value="ECO:0007669"/>
    <property type="project" value="UniProtKB-SubCell"/>
</dbReference>
<sequence length="53" mass="6434">MPQMAPISWLSLFLIFSLAFIIFNMINYFFFIPNSNKLNNMKKINLNSMNWKW</sequence>
<dbReference type="AlphaFoldDB" id="B2L9C5"/>
<evidence type="ECO:0000313" key="15">
    <source>
        <dbReference type="EMBL" id="ACC94686.1"/>
    </source>
</evidence>
<dbReference type="GO" id="GO:0015986">
    <property type="term" value="P:proton motive force-driven ATP synthesis"/>
    <property type="evidence" value="ECO:0007669"/>
    <property type="project" value="InterPro"/>
</dbReference>
<reference evidence="15" key="1">
    <citation type="journal article" date="2008" name="Biol. Lett.">
        <title>Out of Hawaii: the origin and biogeography of the genus Scaptomyza (Diptera: Drosophilidae).</title>
        <authorList>
            <person name="O'Grady P.M."/>
            <person name="DeSalle R."/>
        </authorList>
    </citation>
    <scope>NUCLEOTIDE SEQUENCE</scope>
</reference>
<keyword evidence="5 13" id="KW-0138">CF(0)</keyword>
<evidence type="ECO:0000256" key="1">
    <source>
        <dbReference type="ARBA" id="ARBA00004304"/>
    </source>
</evidence>
<accession>B2L9C5</accession>
<evidence type="ECO:0000256" key="11">
    <source>
        <dbReference type="ARBA" id="ARBA00023136"/>
    </source>
</evidence>
<gene>
    <name evidence="15" type="primary">ATP8</name>
</gene>
<evidence type="ECO:0000256" key="3">
    <source>
        <dbReference type="ARBA" id="ARBA00011291"/>
    </source>
</evidence>
<evidence type="ECO:0000256" key="7">
    <source>
        <dbReference type="ARBA" id="ARBA00022781"/>
    </source>
</evidence>
<feature type="transmembrane region" description="Helical" evidence="14">
    <location>
        <begin position="6"/>
        <end position="32"/>
    </location>
</feature>
<comment type="function">
    <text evidence="12">Mitochondrial membrane ATP synthase (F(1)F(0) ATP synthase or Complex V) produces ATP from ADP in the presence of a proton gradient across the membrane which is generated by electron transport complexes of the respiratory chain. F-type ATPases consist of two structural domains, F(1) - containing the extramembraneous catalytic core and F(0) - containing the membrane proton channel, linked together by a central stalk and a peripheral stalk. During catalysis, ATP synthesis in the catalytic domain of F(1) is coupled via a rotary mechanism of the central stalk subunits to proton translocation. Part of the complex F(0) domain. Minor subunit located with subunit a in the membrane.</text>
</comment>
<keyword evidence="8 14" id="KW-1133">Transmembrane helix</keyword>
<evidence type="ECO:0000256" key="4">
    <source>
        <dbReference type="ARBA" id="ARBA00022448"/>
    </source>
</evidence>
<proteinExistence type="inferred from homology"/>
<keyword evidence="9 13" id="KW-0406">Ion transport</keyword>
<keyword evidence="7 13" id="KW-0375">Hydrogen ion transport</keyword>
<protein>
    <recommendedName>
        <fullName evidence="13">ATP synthase complex subunit 8</fullName>
    </recommendedName>
</protein>
<evidence type="ECO:0000256" key="9">
    <source>
        <dbReference type="ARBA" id="ARBA00023065"/>
    </source>
</evidence>
<evidence type="ECO:0000256" key="8">
    <source>
        <dbReference type="ARBA" id="ARBA00022989"/>
    </source>
</evidence>
<comment type="subunit">
    <text evidence="3">F-type ATPases have 2 components, CF(1) - the catalytic core - and CF(0) - the membrane proton channel.</text>
</comment>
<evidence type="ECO:0000256" key="10">
    <source>
        <dbReference type="ARBA" id="ARBA00023128"/>
    </source>
</evidence>
<evidence type="ECO:0000256" key="12">
    <source>
        <dbReference type="ARBA" id="ARBA00024864"/>
    </source>
</evidence>
<dbReference type="InterPro" id="IPR001421">
    <property type="entry name" value="ATP8_metazoa"/>
</dbReference>
<reference evidence="15" key="2">
    <citation type="submission" date="2008-02" db="EMBL/GenBank/DDBJ databases">
        <authorList>
            <person name="O'Grady P.M."/>
            <person name="DeSalle R."/>
        </authorList>
    </citation>
    <scope>NUCLEOTIDE SEQUENCE</scope>
</reference>
<keyword evidence="10 13" id="KW-0496">Mitochondrion</keyword>
<keyword evidence="4 13" id="KW-0813">Transport</keyword>
<evidence type="ECO:0000256" key="13">
    <source>
        <dbReference type="RuleBase" id="RU003661"/>
    </source>
</evidence>
<keyword evidence="6 13" id="KW-0812">Transmembrane</keyword>
<evidence type="ECO:0000256" key="14">
    <source>
        <dbReference type="SAM" id="Phobius"/>
    </source>
</evidence>
<keyword evidence="11 14" id="KW-0472">Membrane</keyword>
<comment type="similarity">
    <text evidence="2 13">Belongs to the ATPase protein 8 family.</text>
</comment>
<evidence type="ECO:0000256" key="5">
    <source>
        <dbReference type="ARBA" id="ARBA00022547"/>
    </source>
</evidence>
<dbReference type="GO" id="GO:0045259">
    <property type="term" value="C:proton-transporting ATP synthase complex"/>
    <property type="evidence" value="ECO:0007669"/>
    <property type="project" value="UniProtKB-KW"/>
</dbReference>